<keyword evidence="3" id="KW-1185">Reference proteome</keyword>
<dbReference type="AlphaFoldDB" id="W6Z9L2"/>
<feature type="non-terminal residue" evidence="2">
    <location>
        <position position="116"/>
    </location>
</feature>
<dbReference type="GeneID" id="19124758"/>
<feature type="region of interest" description="Disordered" evidence="1">
    <location>
        <begin position="1"/>
        <end position="21"/>
    </location>
</feature>
<dbReference type="RefSeq" id="XP_007685064.1">
    <property type="nucleotide sequence ID" value="XM_007686874.1"/>
</dbReference>
<organism evidence="2 3">
    <name type="scientific">Bipolaris oryzae ATCC 44560</name>
    <dbReference type="NCBI Taxonomy" id="930090"/>
    <lineage>
        <taxon>Eukaryota</taxon>
        <taxon>Fungi</taxon>
        <taxon>Dikarya</taxon>
        <taxon>Ascomycota</taxon>
        <taxon>Pezizomycotina</taxon>
        <taxon>Dothideomycetes</taxon>
        <taxon>Pleosporomycetidae</taxon>
        <taxon>Pleosporales</taxon>
        <taxon>Pleosporineae</taxon>
        <taxon>Pleosporaceae</taxon>
        <taxon>Bipolaris</taxon>
    </lineage>
</organism>
<reference evidence="2 3" key="1">
    <citation type="journal article" date="2013" name="PLoS Genet.">
        <title>Comparative genome structure, secondary metabolite, and effector coding capacity across Cochliobolus pathogens.</title>
        <authorList>
            <person name="Condon B.J."/>
            <person name="Leng Y."/>
            <person name="Wu D."/>
            <person name="Bushley K.E."/>
            <person name="Ohm R.A."/>
            <person name="Otillar R."/>
            <person name="Martin J."/>
            <person name="Schackwitz W."/>
            <person name="Grimwood J."/>
            <person name="MohdZainudin N."/>
            <person name="Xue C."/>
            <person name="Wang R."/>
            <person name="Manning V.A."/>
            <person name="Dhillon B."/>
            <person name="Tu Z.J."/>
            <person name="Steffenson B.J."/>
            <person name="Salamov A."/>
            <person name="Sun H."/>
            <person name="Lowry S."/>
            <person name="LaButti K."/>
            <person name="Han J."/>
            <person name="Copeland A."/>
            <person name="Lindquist E."/>
            <person name="Barry K."/>
            <person name="Schmutz J."/>
            <person name="Baker S.E."/>
            <person name="Ciuffetti L.M."/>
            <person name="Grigoriev I.V."/>
            <person name="Zhong S."/>
            <person name="Turgeon B.G."/>
        </authorList>
    </citation>
    <scope>NUCLEOTIDE SEQUENCE [LARGE SCALE GENOMIC DNA]</scope>
    <source>
        <strain evidence="2 3">ATCC 44560</strain>
    </source>
</reference>
<feature type="non-terminal residue" evidence="2">
    <location>
        <position position="1"/>
    </location>
</feature>
<gene>
    <name evidence="2" type="ORF">COCMIDRAFT_58567</name>
</gene>
<dbReference type="EMBL" id="KI963941">
    <property type="protein sequence ID" value="EUC48427.1"/>
    <property type="molecule type" value="Genomic_DNA"/>
</dbReference>
<evidence type="ECO:0000313" key="3">
    <source>
        <dbReference type="Proteomes" id="UP000054032"/>
    </source>
</evidence>
<feature type="region of interest" description="Disordered" evidence="1">
    <location>
        <begin position="68"/>
        <end position="116"/>
    </location>
</feature>
<dbReference type="HOGENOM" id="CLU_169364_0_0_1"/>
<dbReference type="KEGG" id="bor:COCMIDRAFT_58567"/>
<accession>W6Z9L2</accession>
<sequence>SFVEMTPPPSRKRSLNSHLDTPTRARFFQAIDQRGDKTKRDIYHEFNIPHATAYRLLQQRDKYGKLADRRSKLRQYKKEHGGIGSGRPRKDSNNKTPQQMHNARLTIPTSKVEHQA</sequence>
<evidence type="ECO:0000256" key="1">
    <source>
        <dbReference type="SAM" id="MobiDB-lite"/>
    </source>
</evidence>
<protein>
    <submittedName>
        <fullName evidence="2">Uncharacterized protein</fullName>
    </submittedName>
</protein>
<proteinExistence type="predicted"/>
<evidence type="ECO:0000313" key="2">
    <source>
        <dbReference type="EMBL" id="EUC48427.1"/>
    </source>
</evidence>
<dbReference type="Proteomes" id="UP000054032">
    <property type="component" value="Unassembled WGS sequence"/>
</dbReference>
<name>W6Z9L2_COCMI</name>
<feature type="compositionally biased region" description="Basic and acidic residues" evidence="1">
    <location>
        <begin position="68"/>
        <end position="81"/>
    </location>
</feature>
<dbReference type="OrthoDB" id="411372at2759"/>